<organism evidence="9 10">
    <name type="scientific">Diversispora eburnea</name>
    <dbReference type="NCBI Taxonomy" id="1213867"/>
    <lineage>
        <taxon>Eukaryota</taxon>
        <taxon>Fungi</taxon>
        <taxon>Fungi incertae sedis</taxon>
        <taxon>Mucoromycota</taxon>
        <taxon>Glomeromycotina</taxon>
        <taxon>Glomeromycetes</taxon>
        <taxon>Diversisporales</taxon>
        <taxon>Diversisporaceae</taxon>
        <taxon>Diversispora</taxon>
    </lineage>
</organism>
<dbReference type="OrthoDB" id="340500at2759"/>
<dbReference type="InterPro" id="IPR037319">
    <property type="entry name" value="Rrp40_S1"/>
</dbReference>
<protein>
    <recommendedName>
        <fullName evidence="6">Ribosomal RNA-processing protein 40</fullName>
    </recommendedName>
</protein>
<dbReference type="GO" id="GO:0071034">
    <property type="term" value="P:CUT catabolic process"/>
    <property type="evidence" value="ECO:0007669"/>
    <property type="project" value="TreeGrafter"/>
</dbReference>
<evidence type="ECO:0000313" key="9">
    <source>
        <dbReference type="EMBL" id="CAG8504605.1"/>
    </source>
</evidence>
<keyword evidence="5" id="KW-0694">RNA-binding</keyword>
<evidence type="ECO:0000256" key="2">
    <source>
        <dbReference type="ARBA" id="ARBA00007841"/>
    </source>
</evidence>
<comment type="similarity">
    <text evidence="2">Belongs to the RRP40 family.</text>
</comment>
<dbReference type="GO" id="GO:0071038">
    <property type="term" value="P:TRAMP-dependent tRNA surveillance pathway"/>
    <property type="evidence" value="ECO:0007669"/>
    <property type="project" value="TreeGrafter"/>
</dbReference>
<comment type="caution">
    <text evidence="9">The sequence shown here is derived from an EMBL/GenBank/DDBJ whole genome shotgun (WGS) entry which is preliminary data.</text>
</comment>
<dbReference type="GO" id="GO:0005730">
    <property type="term" value="C:nucleolus"/>
    <property type="evidence" value="ECO:0007669"/>
    <property type="project" value="UniProtKB-SubCell"/>
</dbReference>
<dbReference type="GO" id="GO:0071051">
    <property type="term" value="P:poly(A)-dependent snoRNA 3'-end processing"/>
    <property type="evidence" value="ECO:0007669"/>
    <property type="project" value="TreeGrafter"/>
</dbReference>
<dbReference type="CDD" id="cd05790">
    <property type="entry name" value="S1_Rrp40"/>
    <property type="match status" value="1"/>
</dbReference>
<feature type="domain" description="K Homology" evidence="7">
    <location>
        <begin position="150"/>
        <end position="200"/>
    </location>
</feature>
<dbReference type="Proteomes" id="UP000789706">
    <property type="component" value="Unassembled WGS sequence"/>
</dbReference>
<dbReference type="InterPro" id="IPR026699">
    <property type="entry name" value="Exosome_RNA_bind1/RRP40/RRP4"/>
</dbReference>
<proteinExistence type="inferred from homology"/>
<gene>
    <name evidence="9" type="ORF">DEBURN_LOCUS4856</name>
</gene>
<evidence type="ECO:0000256" key="4">
    <source>
        <dbReference type="ARBA" id="ARBA00022835"/>
    </source>
</evidence>
<reference evidence="9" key="1">
    <citation type="submission" date="2021-06" db="EMBL/GenBank/DDBJ databases">
        <authorList>
            <person name="Kallberg Y."/>
            <person name="Tangrot J."/>
            <person name="Rosling A."/>
        </authorList>
    </citation>
    <scope>NUCLEOTIDE SEQUENCE</scope>
    <source>
        <strain evidence="9">AZ414A</strain>
    </source>
</reference>
<evidence type="ECO:0000259" key="7">
    <source>
        <dbReference type="Pfam" id="PF15985"/>
    </source>
</evidence>
<dbReference type="InterPro" id="IPR004088">
    <property type="entry name" value="KH_dom_type_1"/>
</dbReference>
<dbReference type="EMBL" id="CAJVPK010000397">
    <property type="protein sequence ID" value="CAG8504605.1"/>
    <property type="molecule type" value="Genomic_DNA"/>
</dbReference>
<comment type="subcellular location">
    <subcellularLocation>
        <location evidence="1">Nucleus</location>
        <location evidence="1">Nucleolus</location>
    </subcellularLocation>
</comment>
<evidence type="ECO:0000256" key="1">
    <source>
        <dbReference type="ARBA" id="ARBA00004604"/>
    </source>
</evidence>
<dbReference type="InterPro" id="IPR012340">
    <property type="entry name" value="NA-bd_OB-fold"/>
</dbReference>
<keyword evidence="10" id="KW-1185">Reference proteome</keyword>
<dbReference type="Pfam" id="PF15985">
    <property type="entry name" value="KH_6"/>
    <property type="match status" value="1"/>
</dbReference>
<dbReference type="FunFam" id="2.40.50.140:FF:000112">
    <property type="entry name" value="Exosome complex component RRP40"/>
    <property type="match status" value="1"/>
</dbReference>
<dbReference type="Pfam" id="PF21262">
    <property type="entry name" value="RRP40_S1"/>
    <property type="match status" value="1"/>
</dbReference>
<dbReference type="Pfam" id="PF18311">
    <property type="entry name" value="Rrp40_N"/>
    <property type="match status" value="1"/>
</dbReference>
<dbReference type="AlphaFoldDB" id="A0A9N9F1T4"/>
<dbReference type="GO" id="GO:0071035">
    <property type="term" value="P:nuclear polyadenylation-dependent rRNA catabolic process"/>
    <property type="evidence" value="ECO:0007669"/>
    <property type="project" value="TreeGrafter"/>
</dbReference>
<keyword evidence="4" id="KW-0271">Exosome</keyword>
<dbReference type="GO" id="GO:0003723">
    <property type="term" value="F:RNA binding"/>
    <property type="evidence" value="ECO:0007669"/>
    <property type="project" value="UniProtKB-KW"/>
</dbReference>
<dbReference type="InterPro" id="IPR036612">
    <property type="entry name" value="KH_dom_type_1_sf"/>
</dbReference>
<keyword evidence="3" id="KW-0698">rRNA processing</keyword>
<evidence type="ECO:0000259" key="8">
    <source>
        <dbReference type="Pfam" id="PF18311"/>
    </source>
</evidence>
<dbReference type="GO" id="GO:0000467">
    <property type="term" value="P:exonucleolytic trimming to generate mature 3'-end of 5.8S rRNA from tricistronic rRNA transcript (SSU-rRNA, 5.8S rRNA, LSU-rRNA)"/>
    <property type="evidence" value="ECO:0007669"/>
    <property type="project" value="TreeGrafter"/>
</dbReference>
<sequence>MEFQSVRTVLPGDLVYVESEKDEIILGPGLMQNEESIICTKAGVLKRKENSWFIDSDQKRYIPATGENVVGRIIGKIGEVYRVDIGSAHQALLPFLAFDNATKKNRPNLNIGDLLYARISLANRDIDPEIDCKNPSTNKADVVYGELKKGFILKCSLRYCRRLFSLETKIIEILDKKLAQKNIETHIAIGLNGRIWFYTEKIKHAVVFYNVLKRAETMSDDEFLEIVKNLDLDG</sequence>
<evidence type="ECO:0000313" key="10">
    <source>
        <dbReference type="Proteomes" id="UP000789706"/>
    </source>
</evidence>
<accession>A0A9N9F1T4</accession>
<dbReference type="PANTHER" id="PTHR21321:SF1">
    <property type="entry name" value="EXOSOME COMPLEX COMPONENT RRP40"/>
    <property type="match status" value="1"/>
</dbReference>
<dbReference type="SUPFAM" id="SSF110324">
    <property type="entry name" value="Ribosomal L27 protein-like"/>
    <property type="match status" value="1"/>
</dbReference>
<dbReference type="PANTHER" id="PTHR21321">
    <property type="entry name" value="PNAS-3 RELATED"/>
    <property type="match status" value="1"/>
</dbReference>
<dbReference type="Gene3D" id="2.40.50.140">
    <property type="entry name" value="Nucleic acid-binding proteins"/>
    <property type="match status" value="1"/>
</dbReference>
<dbReference type="GO" id="GO:0000177">
    <property type="term" value="C:cytoplasmic exosome (RNase complex)"/>
    <property type="evidence" value="ECO:0007669"/>
    <property type="project" value="TreeGrafter"/>
</dbReference>
<evidence type="ECO:0000256" key="3">
    <source>
        <dbReference type="ARBA" id="ARBA00022552"/>
    </source>
</evidence>
<name>A0A9N9F1T4_9GLOM</name>
<dbReference type="SUPFAM" id="SSF50249">
    <property type="entry name" value="Nucleic acid-binding proteins"/>
    <property type="match status" value="1"/>
</dbReference>
<evidence type="ECO:0000256" key="6">
    <source>
        <dbReference type="ARBA" id="ARBA00030615"/>
    </source>
</evidence>
<evidence type="ECO:0000256" key="5">
    <source>
        <dbReference type="ARBA" id="ARBA00022884"/>
    </source>
</evidence>
<dbReference type="Gene3D" id="2.40.50.100">
    <property type="match status" value="1"/>
</dbReference>
<dbReference type="SUPFAM" id="SSF54791">
    <property type="entry name" value="Eukaryotic type KH-domain (KH-domain type I)"/>
    <property type="match status" value="1"/>
</dbReference>
<dbReference type="Gene3D" id="3.30.1370.10">
    <property type="entry name" value="K Homology domain, type 1"/>
    <property type="match status" value="1"/>
</dbReference>
<dbReference type="GO" id="GO:0034475">
    <property type="term" value="P:U4 snRNA 3'-end processing"/>
    <property type="evidence" value="ECO:0007669"/>
    <property type="project" value="TreeGrafter"/>
</dbReference>
<dbReference type="InterPro" id="IPR041054">
    <property type="entry name" value="Rrp40_N_euk"/>
</dbReference>
<dbReference type="GO" id="GO:0000176">
    <property type="term" value="C:nuclear exosome (RNase complex)"/>
    <property type="evidence" value="ECO:0007669"/>
    <property type="project" value="TreeGrafter"/>
</dbReference>
<feature type="domain" description="Exosome complex exonuclease Rrp40 N-terminal" evidence="8">
    <location>
        <begin position="24"/>
        <end position="60"/>
    </location>
</feature>